<feature type="domain" description="Bud22" evidence="3">
    <location>
        <begin position="29"/>
        <end position="464"/>
    </location>
</feature>
<feature type="compositionally biased region" description="Acidic residues" evidence="2">
    <location>
        <begin position="204"/>
        <end position="231"/>
    </location>
</feature>
<organism evidence="4 5">
    <name type="scientific">Coprinopsis cinerea (strain Okayama-7 / 130 / ATCC MYA-4618 / FGSC 9003)</name>
    <name type="common">Inky cap fungus</name>
    <name type="synonym">Hormographiella aspergillata</name>
    <dbReference type="NCBI Taxonomy" id="240176"/>
    <lineage>
        <taxon>Eukaryota</taxon>
        <taxon>Fungi</taxon>
        <taxon>Dikarya</taxon>
        <taxon>Basidiomycota</taxon>
        <taxon>Agaricomycotina</taxon>
        <taxon>Agaricomycetes</taxon>
        <taxon>Agaricomycetidae</taxon>
        <taxon>Agaricales</taxon>
        <taxon>Agaricineae</taxon>
        <taxon>Psathyrellaceae</taxon>
        <taxon>Coprinopsis</taxon>
    </lineage>
</organism>
<dbReference type="GeneID" id="6012495"/>
<dbReference type="Proteomes" id="UP000001861">
    <property type="component" value="Unassembled WGS sequence"/>
</dbReference>
<sequence>MDGNKRPNLKRKIREISKDDLPTRINGKLHRSLQEVYQACKKAKTFETQKLVKKLKGLRKDSSDTNAVQEHEAQLTALKELDIHSIARTAFKTKVLKDRTLRDSELIMSGLEKEITNTIIPSPASTPLGKVQSRLLSSKHLSSQISISIDGLKVILDPEYAPQQKKQRTTSAEPPNAASIASSKRTRTQRHSKEGSLQAADVGSESEDSEDDDLRDEEGADDESEDGDGADGWESGSISGDEDYVGRLAPSSPVGSDEENSGSEQDDDDDSDPESDEDTKPMKKANAGGSTSSKTPKVASGASSKPAKINESTFLPSLQVAYISGSDDSDAEAEVAEPRKNRRGQRARRAIWEKKYGRNANHKKAEAKAAPTTAVKQNPEGRSFAHPKQPRGGVRRGPLVSGPNSAAIQGKQRAFGQKPPTGAAAPSTNSNPSNKPLHPSWEAKKKLKEKQSGIVPSQGKKIKF</sequence>
<feature type="region of interest" description="Disordered" evidence="2">
    <location>
        <begin position="162"/>
        <end position="464"/>
    </location>
</feature>
<proteinExistence type="predicted"/>
<dbReference type="EMBL" id="AACS02000008">
    <property type="protein sequence ID" value="EAU85862.2"/>
    <property type="molecule type" value="Genomic_DNA"/>
</dbReference>
<keyword evidence="5" id="KW-1185">Reference proteome</keyword>
<evidence type="ECO:0000256" key="1">
    <source>
        <dbReference type="ARBA" id="ARBA00023054"/>
    </source>
</evidence>
<dbReference type="HOGENOM" id="CLU_029647_1_0_1"/>
<dbReference type="RefSeq" id="XP_001835950.2">
    <property type="nucleotide sequence ID" value="XM_001835898.2"/>
</dbReference>
<dbReference type="PANTHER" id="PTHR23325:SF1">
    <property type="entry name" value="SERUM RESPONSE FACTOR-BINDING PROTEIN 1"/>
    <property type="match status" value="1"/>
</dbReference>
<dbReference type="GO" id="GO:0030686">
    <property type="term" value="C:90S preribosome"/>
    <property type="evidence" value="ECO:0007669"/>
    <property type="project" value="TreeGrafter"/>
</dbReference>
<dbReference type="GO" id="GO:0005634">
    <property type="term" value="C:nucleus"/>
    <property type="evidence" value="ECO:0007669"/>
    <property type="project" value="TreeGrafter"/>
</dbReference>
<dbReference type="eggNOG" id="ENOG502S6Z4">
    <property type="taxonomic scope" value="Eukaryota"/>
</dbReference>
<name>A8NS68_COPC7</name>
<comment type="caution">
    <text evidence="4">The sequence shown here is derived from an EMBL/GenBank/DDBJ whole genome shotgun (WGS) entry which is preliminary data.</text>
</comment>
<dbReference type="VEuPathDB" id="FungiDB:CC1G_12320"/>
<dbReference type="STRING" id="240176.A8NS68"/>
<reference evidence="4 5" key="1">
    <citation type="journal article" date="2010" name="Proc. Natl. Acad. Sci. U.S.A.">
        <title>Insights into evolution of multicellular fungi from the assembled chromosomes of the mushroom Coprinopsis cinerea (Coprinus cinereus).</title>
        <authorList>
            <person name="Stajich J.E."/>
            <person name="Wilke S.K."/>
            <person name="Ahren D."/>
            <person name="Au C.H."/>
            <person name="Birren B.W."/>
            <person name="Borodovsky M."/>
            <person name="Burns C."/>
            <person name="Canback B."/>
            <person name="Casselton L.A."/>
            <person name="Cheng C.K."/>
            <person name="Deng J."/>
            <person name="Dietrich F.S."/>
            <person name="Fargo D.C."/>
            <person name="Farman M.L."/>
            <person name="Gathman A.C."/>
            <person name="Goldberg J."/>
            <person name="Guigo R."/>
            <person name="Hoegger P.J."/>
            <person name="Hooker J.B."/>
            <person name="Huggins A."/>
            <person name="James T.Y."/>
            <person name="Kamada T."/>
            <person name="Kilaru S."/>
            <person name="Kodira C."/>
            <person name="Kues U."/>
            <person name="Kupfer D."/>
            <person name="Kwan H.S."/>
            <person name="Lomsadze A."/>
            <person name="Li W."/>
            <person name="Lilly W.W."/>
            <person name="Ma L.J."/>
            <person name="Mackey A.J."/>
            <person name="Manning G."/>
            <person name="Martin F."/>
            <person name="Muraguchi H."/>
            <person name="Natvig D.O."/>
            <person name="Palmerini H."/>
            <person name="Ramesh M.A."/>
            <person name="Rehmeyer C.J."/>
            <person name="Roe B.A."/>
            <person name="Shenoy N."/>
            <person name="Stanke M."/>
            <person name="Ter-Hovhannisyan V."/>
            <person name="Tunlid A."/>
            <person name="Velagapudi R."/>
            <person name="Vision T.J."/>
            <person name="Zeng Q."/>
            <person name="Zolan M.E."/>
            <person name="Pukkila P.J."/>
        </authorList>
    </citation>
    <scope>NUCLEOTIDE SEQUENCE [LARGE SCALE GENOMIC DNA]</scope>
    <source>
        <strain evidence="5">Okayama-7 / 130 / ATCC MYA-4618 / FGSC 9003</strain>
    </source>
</reference>
<feature type="compositionally biased region" description="Basic residues" evidence="2">
    <location>
        <begin position="340"/>
        <end position="349"/>
    </location>
</feature>
<dbReference type="InterPro" id="IPR037393">
    <property type="entry name" value="Bud22/SRFB1"/>
</dbReference>
<dbReference type="OMA" id="ALWEKKF"/>
<protein>
    <recommendedName>
        <fullName evidence="3">Bud22 domain-containing protein</fullName>
    </recommendedName>
</protein>
<feature type="compositionally biased region" description="Acidic residues" evidence="2">
    <location>
        <begin position="256"/>
        <end position="277"/>
    </location>
</feature>
<feature type="compositionally biased region" description="Polar residues" evidence="2">
    <location>
        <begin position="169"/>
        <end position="183"/>
    </location>
</feature>
<evidence type="ECO:0000256" key="2">
    <source>
        <dbReference type="SAM" id="MobiDB-lite"/>
    </source>
</evidence>
<dbReference type="GO" id="GO:0030490">
    <property type="term" value="P:maturation of SSU-rRNA"/>
    <property type="evidence" value="ECO:0007669"/>
    <property type="project" value="TreeGrafter"/>
</dbReference>
<dbReference type="FunCoup" id="A8NS68">
    <property type="interactions" value="91"/>
</dbReference>
<dbReference type="OrthoDB" id="3364872at2759"/>
<evidence type="ECO:0000313" key="4">
    <source>
        <dbReference type="EMBL" id="EAU85862.2"/>
    </source>
</evidence>
<dbReference type="Pfam" id="PF09073">
    <property type="entry name" value="BUD22"/>
    <property type="match status" value="1"/>
</dbReference>
<keyword evidence="1" id="KW-0175">Coiled coil</keyword>
<dbReference type="KEGG" id="cci:CC1G_12320"/>
<evidence type="ECO:0000313" key="5">
    <source>
        <dbReference type="Proteomes" id="UP000001861"/>
    </source>
</evidence>
<dbReference type="InterPro" id="IPR015158">
    <property type="entry name" value="Bud22_dom"/>
</dbReference>
<evidence type="ECO:0000259" key="3">
    <source>
        <dbReference type="Pfam" id="PF09073"/>
    </source>
</evidence>
<dbReference type="AlphaFoldDB" id="A8NS68"/>
<dbReference type="InParanoid" id="A8NS68"/>
<gene>
    <name evidence="4" type="ORF">CC1G_12320</name>
</gene>
<dbReference type="PANTHER" id="PTHR23325">
    <property type="entry name" value="SERUM RESPONSE FACTOR-BINDING"/>
    <property type="match status" value="1"/>
</dbReference>
<accession>A8NS68</accession>